<dbReference type="KEGG" id="vaq:FIV01_14880"/>
<keyword evidence="1" id="KW-0614">Plasmid</keyword>
<name>A0A5P9CMZ8_9VIBR</name>
<dbReference type="EMBL" id="CP045351">
    <property type="protein sequence ID" value="QFT27669.1"/>
    <property type="molecule type" value="Genomic_DNA"/>
</dbReference>
<protein>
    <submittedName>
        <fullName evidence="1">Uncharacterized protein</fullName>
    </submittedName>
</protein>
<evidence type="ECO:0000313" key="2">
    <source>
        <dbReference type="Proteomes" id="UP000326936"/>
    </source>
</evidence>
<reference evidence="1 2" key="1">
    <citation type="submission" date="2019-10" db="EMBL/GenBank/DDBJ databases">
        <title>Complete genome sequence of Vibrio sp. strain THAF100, isolated from non-filtered water from the water column of tank 6 of a marine aquarium containing stony-coral fragments. Water maintained at 26 degree C.</title>
        <authorList>
            <person name="Ruckert C."/>
            <person name="Franco A."/>
            <person name="Kalinowski J."/>
            <person name="Glaeser S."/>
        </authorList>
    </citation>
    <scope>NUCLEOTIDE SEQUENCE [LARGE SCALE GENOMIC DNA]</scope>
    <source>
        <strain evidence="1 2">THAF100</strain>
        <plasmid evidence="2">pthaf100_a</plasmid>
    </source>
</reference>
<geneLocation type="plasmid" evidence="2">
    <name>pthaf100_a</name>
</geneLocation>
<accession>A0A5P9CMZ8</accession>
<dbReference type="AlphaFoldDB" id="A0A5P9CMZ8"/>
<organism evidence="1 2">
    <name type="scientific">Vibrio aquimaris</name>
    <dbReference type="NCBI Taxonomy" id="2587862"/>
    <lineage>
        <taxon>Bacteria</taxon>
        <taxon>Pseudomonadati</taxon>
        <taxon>Pseudomonadota</taxon>
        <taxon>Gammaproteobacteria</taxon>
        <taxon>Vibrionales</taxon>
        <taxon>Vibrionaceae</taxon>
        <taxon>Vibrio</taxon>
    </lineage>
</organism>
<keyword evidence="2" id="KW-1185">Reference proteome</keyword>
<gene>
    <name evidence="1" type="ORF">FIV01_14880</name>
</gene>
<evidence type="ECO:0000313" key="1">
    <source>
        <dbReference type="EMBL" id="QFT27669.1"/>
    </source>
</evidence>
<sequence length="57" mass="6291">MGGEHITLHDFKIGRITGNTDELIGNRDKSPSGAVWKKFKTKILDTASDSSRYGIKV</sequence>
<proteinExistence type="predicted"/>
<dbReference type="Proteomes" id="UP000326936">
    <property type="component" value="Plasmid pTHAF100_a"/>
</dbReference>